<evidence type="ECO:0000313" key="3">
    <source>
        <dbReference type="Proteomes" id="UP001633002"/>
    </source>
</evidence>
<gene>
    <name evidence="2" type="ORF">R1sor_023152</name>
</gene>
<dbReference type="AlphaFoldDB" id="A0ABD3GNE0"/>
<comment type="caution">
    <text evidence="2">The sequence shown here is derived from an EMBL/GenBank/DDBJ whole genome shotgun (WGS) entry which is preliminary data.</text>
</comment>
<protein>
    <submittedName>
        <fullName evidence="2">Uncharacterized protein</fullName>
    </submittedName>
</protein>
<dbReference type="Proteomes" id="UP001633002">
    <property type="component" value="Unassembled WGS sequence"/>
</dbReference>
<evidence type="ECO:0000256" key="1">
    <source>
        <dbReference type="SAM" id="MobiDB-lite"/>
    </source>
</evidence>
<organism evidence="2 3">
    <name type="scientific">Riccia sorocarpa</name>
    <dbReference type="NCBI Taxonomy" id="122646"/>
    <lineage>
        <taxon>Eukaryota</taxon>
        <taxon>Viridiplantae</taxon>
        <taxon>Streptophyta</taxon>
        <taxon>Embryophyta</taxon>
        <taxon>Marchantiophyta</taxon>
        <taxon>Marchantiopsida</taxon>
        <taxon>Marchantiidae</taxon>
        <taxon>Marchantiales</taxon>
        <taxon>Ricciaceae</taxon>
        <taxon>Riccia</taxon>
    </lineage>
</organism>
<reference evidence="2 3" key="1">
    <citation type="submission" date="2024-09" db="EMBL/GenBank/DDBJ databases">
        <title>Chromosome-scale assembly of Riccia sorocarpa.</title>
        <authorList>
            <person name="Paukszto L."/>
        </authorList>
    </citation>
    <scope>NUCLEOTIDE SEQUENCE [LARGE SCALE GENOMIC DNA]</scope>
    <source>
        <strain evidence="2">LP-2024</strain>
        <tissue evidence="2">Aerial parts of the thallus</tissue>
    </source>
</reference>
<dbReference type="EMBL" id="JBJQOH010000007">
    <property type="protein sequence ID" value="KAL3680196.1"/>
    <property type="molecule type" value="Genomic_DNA"/>
</dbReference>
<name>A0ABD3GNE0_9MARC</name>
<keyword evidence="3" id="KW-1185">Reference proteome</keyword>
<sequence>MAKLVFDREARVSDLNSHVEEWQNKGPQAGTMVGHGQFFIYLPERADERTYVRTPVKVKAEMILSPNQLDWQNVASITIPCRARVEKVSADHILSVINVPIKIEAELLLTPEMSFMYKKPINPRDAEMPQNVTDSSEPDLQRPLSISRADKYEEDLPKTLGEVPVESGDLKAAACEGGSRGDEAAGVKKLGDEEMFGTSHRVGFHLPAKNMEGPSELFNNFQPYYQAVRRRETLMKELGMKLKDELKMRRVHRYREELSCCPCLLSFTKLKEVDMAGWFVFKSGPNIRISIAEILLQDFLEGL</sequence>
<evidence type="ECO:0000313" key="2">
    <source>
        <dbReference type="EMBL" id="KAL3680196.1"/>
    </source>
</evidence>
<proteinExistence type="predicted"/>
<feature type="region of interest" description="Disordered" evidence="1">
    <location>
        <begin position="122"/>
        <end position="141"/>
    </location>
</feature>
<accession>A0ABD3GNE0</accession>